<evidence type="ECO:0000259" key="10">
    <source>
        <dbReference type="PROSITE" id="PS50259"/>
    </source>
</evidence>
<evidence type="ECO:0000256" key="9">
    <source>
        <dbReference type="SAM" id="Phobius"/>
    </source>
</evidence>
<dbReference type="Pfam" id="PF00003">
    <property type="entry name" value="7tm_3"/>
    <property type="match status" value="1"/>
</dbReference>
<keyword evidence="5" id="KW-0675">Receptor</keyword>
<dbReference type="PANTHER" id="PTHR24061:SF599">
    <property type="entry name" value="G-PROTEIN COUPLED RECEPTORS FAMILY 3 PROFILE DOMAIN-CONTAINING PROTEIN"/>
    <property type="match status" value="1"/>
</dbReference>
<evidence type="ECO:0000256" key="7">
    <source>
        <dbReference type="ARBA" id="ARBA00023180"/>
    </source>
</evidence>
<dbReference type="Proteomes" id="UP000504617">
    <property type="component" value="Unplaced"/>
</dbReference>
<keyword evidence="8" id="KW-0807">Transducer</keyword>
<keyword evidence="7" id="KW-0325">Glycoprotein</keyword>
<evidence type="ECO:0000256" key="2">
    <source>
        <dbReference type="ARBA" id="ARBA00022475"/>
    </source>
</evidence>
<keyword evidence="11" id="KW-1185">Reference proteome</keyword>
<protein>
    <submittedName>
        <fullName evidence="12">Vomeronasal type-2 receptor 26-like</fullName>
    </submittedName>
</protein>
<dbReference type="PRINTS" id="PR01535">
    <property type="entry name" value="VOMERONASL2R"/>
</dbReference>
<keyword evidence="4 9" id="KW-1133">Transmembrane helix</keyword>
<evidence type="ECO:0000256" key="4">
    <source>
        <dbReference type="ARBA" id="ARBA00022989"/>
    </source>
</evidence>
<name>A0A6I9YUR6_9SAUR</name>
<organism evidence="11 12">
    <name type="scientific">Thamnophis sirtalis</name>
    <dbReference type="NCBI Taxonomy" id="35019"/>
    <lineage>
        <taxon>Eukaryota</taxon>
        <taxon>Metazoa</taxon>
        <taxon>Chordata</taxon>
        <taxon>Craniata</taxon>
        <taxon>Vertebrata</taxon>
        <taxon>Euteleostomi</taxon>
        <taxon>Lepidosauria</taxon>
        <taxon>Squamata</taxon>
        <taxon>Bifurcata</taxon>
        <taxon>Unidentata</taxon>
        <taxon>Episquamata</taxon>
        <taxon>Toxicofera</taxon>
        <taxon>Serpentes</taxon>
        <taxon>Colubroidea</taxon>
        <taxon>Colubridae</taxon>
        <taxon>Natricinae</taxon>
        <taxon>Thamnophis</taxon>
    </lineage>
</organism>
<feature type="transmembrane region" description="Helical" evidence="9">
    <location>
        <begin position="200"/>
        <end position="221"/>
    </location>
</feature>
<keyword evidence="5" id="KW-0297">G-protein coupled receptor</keyword>
<evidence type="ECO:0000313" key="12">
    <source>
        <dbReference type="RefSeq" id="XP_013927385.1"/>
    </source>
</evidence>
<sequence length="251" mass="27962">MCVVSSLRINSFTSYWRSLELKKQRFLATFVLLALEEARRVAPLLVEEAAFPLPSAVLVIFRRHHDTPIVKANHRNLAYILLVSLLLCFLCSFLFIGKPRKFTCLFRQTSFAILFSFAVSSLLAKTVMVVLAFMATKPGNRTRKLLGKSLTNSTVLACPLVQAFLCATWLGTSPPFLNLDFHSLFAEIILECNEDSASMFYAALAFLGFLSLISFIVAFLARKLPDSFNEAKLITFSMLSIGAVTNISLAE</sequence>
<dbReference type="GO" id="GO:0005886">
    <property type="term" value="C:plasma membrane"/>
    <property type="evidence" value="ECO:0007669"/>
    <property type="project" value="UniProtKB-SubCell"/>
</dbReference>
<feature type="transmembrane region" description="Helical" evidence="9">
    <location>
        <begin position="109"/>
        <end position="133"/>
    </location>
</feature>
<dbReference type="PROSITE" id="PS00981">
    <property type="entry name" value="G_PROTEIN_RECEP_F3_3"/>
    <property type="match status" value="1"/>
</dbReference>
<dbReference type="GO" id="GO:0004930">
    <property type="term" value="F:G protein-coupled receptor activity"/>
    <property type="evidence" value="ECO:0007669"/>
    <property type="project" value="UniProtKB-KW"/>
</dbReference>
<feature type="domain" description="G-protein coupled receptors family 3 profile" evidence="10">
    <location>
        <begin position="39"/>
        <end position="251"/>
    </location>
</feature>
<accession>A0A6I9YUR6</accession>
<dbReference type="PROSITE" id="PS50259">
    <property type="entry name" value="G_PROTEIN_RECEP_F3_4"/>
    <property type="match status" value="1"/>
</dbReference>
<comment type="subcellular location">
    <subcellularLocation>
        <location evidence="1">Cell membrane</location>
        <topology evidence="1">Multi-pass membrane protein</topology>
    </subcellularLocation>
</comment>
<dbReference type="PRINTS" id="PR00248">
    <property type="entry name" value="GPCRMGR"/>
</dbReference>
<dbReference type="GeneID" id="106553418"/>
<evidence type="ECO:0000256" key="8">
    <source>
        <dbReference type="ARBA" id="ARBA00023224"/>
    </source>
</evidence>
<dbReference type="InterPro" id="IPR000068">
    <property type="entry name" value="GPCR_3_Ca_sens_rcpt-rel"/>
</dbReference>
<dbReference type="InterPro" id="IPR017979">
    <property type="entry name" value="GPCR_3_CS"/>
</dbReference>
<dbReference type="RefSeq" id="XP_013927385.1">
    <property type="nucleotide sequence ID" value="XM_014071910.1"/>
</dbReference>
<dbReference type="OrthoDB" id="5984008at2759"/>
<gene>
    <name evidence="12" type="primary">LOC106553418</name>
</gene>
<dbReference type="KEGG" id="tsr:106553418"/>
<dbReference type="AlphaFoldDB" id="A0A6I9YUR6"/>
<evidence type="ECO:0000256" key="5">
    <source>
        <dbReference type="ARBA" id="ARBA00023040"/>
    </source>
</evidence>
<keyword evidence="3 9" id="KW-0812">Transmembrane</keyword>
<keyword evidence="6 9" id="KW-0472">Membrane</keyword>
<dbReference type="InterPro" id="IPR004073">
    <property type="entry name" value="GPCR_3_vmron_rcpt_2"/>
</dbReference>
<keyword evidence="2" id="KW-1003">Cell membrane</keyword>
<proteinExistence type="predicted"/>
<evidence type="ECO:0000313" key="11">
    <source>
        <dbReference type="Proteomes" id="UP000504617"/>
    </source>
</evidence>
<feature type="transmembrane region" description="Helical" evidence="9">
    <location>
        <begin position="77"/>
        <end position="97"/>
    </location>
</feature>
<dbReference type="InterPro" id="IPR017978">
    <property type="entry name" value="GPCR_3_C"/>
</dbReference>
<evidence type="ECO:0000256" key="6">
    <source>
        <dbReference type="ARBA" id="ARBA00023136"/>
    </source>
</evidence>
<feature type="transmembrane region" description="Helical" evidence="9">
    <location>
        <begin position="154"/>
        <end position="172"/>
    </location>
</feature>
<dbReference type="InterPro" id="IPR000337">
    <property type="entry name" value="GPCR_3"/>
</dbReference>
<dbReference type="PANTHER" id="PTHR24061">
    <property type="entry name" value="CALCIUM-SENSING RECEPTOR-RELATED"/>
    <property type="match status" value="1"/>
</dbReference>
<evidence type="ECO:0000256" key="3">
    <source>
        <dbReference type="ARBA" id="ARBA00022692"/>
    </source>
</evidence>
<feature type="transmembrane region" description="Helical" evidence="9">
    <location>
        <begin position="233"/>
        <end position="250"/>
    </location>
</feature>
<evidence type="ECO:0000256" key="1">
    <source>
        <dbReference type="ARBA" id="ARBA00004651"/>
    </source>
</evidence>
<reference evidence="12" key="1">
    <citation type="submission" date="2025-08" db="UniProtKB">
        <authorList>
            <consortium name="RefSeq"/>
        </authorList>
    </citation>
    <scope>IDENTIFICATION</scope>
    <source>
        <tissue evidence="12">Skeletal muscle</tissue>
    </source>
</reference>